<dbReference type="SMART" id="SM00028">
    <property type="entry name" value="TPR"/>
    <property type="match status" value="2"/>
</dbReference>
<feature type="region of interest" description="Disordered" evidence="2">
    <location>
        <begin position="1"/>
        <end position="79"/>
    </location>
</feature>
<keyword evidence="3" id="KW-1133">Transmembrane helix</keyword>
<dbReference type="HOGENOM" id="CLU_425467_0_0_1"/>
<proteinExistence type="predicted"/>
<dbReference type="eggNOG" id="ENOG502SJ49">
    <property type="taxonomic scope" value="Eukaryota"/>
</dbReference>
<dbReference type="InterPro" id="IPR011990">
    <property type="entry name" value="TPR-like_helical_dom_sf"/>
</dbReference>
<evidence type="ECO:0000313" key="5">
    <source>
        <dbReference type="Proteomes" id="UP000000600"/>
    </source>
</evidence>
<evidence type="ECO:0000256" key="2">
    <source>
        <dbReference type="SAM" id="MobiDB-lite"/>
    </source>
</evidence>
<feature type="compositionally biased region" description="Basic and acidic residues" evidence="2">
    <location>
        <begin position="27"/>
        <end position="37"/>
    </location>
</feature>
<dbReference type="AlphaFoldDB" id="A0D0E2"/>
<dbReference type="SUPFAM" id="SSF48452">
    <property type="entry name" value="TPR-like"/>
    <property type="match status" value="1"/>
</dbReference>
<accession>A0D0E2</accession>
<keyword evidence="3" id="KW-0812">Transmembrane</keyword>
<sequence length="651" mass="77634">MQGNQGSQKKDIEIGSCPFSDAMKLPKGHEKYTDKSKCPFQQMQQQPEIKITDGSTEKKKEKKEKQPKGGCPFMSSEKKRNPPLAHLEEQYDTYYISPLNYLLDTRGLWMLAFDSKEVKKGPIKDRRKTFDSYPIYLKSTLFHDDENTKKLRQCEVAQRFFVYDKFREKGNSIINKGNKLLLKQDYEEAIRYYERALGCFRYLEVVEPPEDDSEEEETAQDITNLTEKQKKELDDMKKSAKQYRKEQKDFKKQYKSLMTIYTDENVKYRGVEHIEDEADKDMCNSIMYGLYLNMSVCYMKMSHFDLARKILDDAGQIQKENSQYLFRYSQAILYDKWSTYSDLIKAKELIEKAITLSNVENIFKQGPGILKLMGLENAKEIYVEHAHKVMEAIKQKRQWVIDLIEPLFQRTKEIDEIEQEMIEDGKVPYEEGVTDVVDPEDMVQQQCETQKQFLYRMCMPQLTQAHQEYEIVKEMVNKYYRIIEFYAEQKKYDQVKIAKAELQRLLETVQAMSFFMNLDFIDYDNDEQLKELTLKYQINFTDKKYIRRLIRLCREQVNELFGQGKFNFEVFEYAMNDYFKKKREQQEKEKEEYLKQHPEPVKPNQQSSFLKKTLFSSEFWMQMFVLLLVMAGMYYFNSNTGFIGKLFSLKK</sequence>
<dbReference type="Proteomes" id="UP000000600">
    <property type="component" value="Unassembled WGS sequence"/>
</dbReference>
<dbReference type="GeneID" id="5029690"/>
<evidence type="ECO:0000313" key="4">
    <source>
        <dbReference type="EMBL" id="CAK76509.1"/>
    </source>
</evidence>
<feature type="compositionally biased region" description="Basic and acidic residues" evidence="2">
    <location>
        <begin position="55"/>
        <end position="67"/>
    </location>
</feature>
<keyword evidence="3" id="KW-0472">Membrane</keyword>
<keyword evidence="5" id="KW-1185">Reference proteome</keyword>
<gene>
    <name evidence="4" type="ORF">GSPATT00012061001</name>
</gene>
<dbReference type="InterPro" id="IPR019734">
    <property type="entry name" value="TPR_rpt"/>
</dbReference>
<reference evidence="4 5" key="1">
    <citation type="journal article" date="2006" name="Nature">
        <title>Global trends of whole-genome duplications revealed by the ciliate Paramecium tetraurelia.</title>
        <authorList>
            <consortium name="Genoscope"/>
            <person name="Aury J.-M."/>
            <person name="Jaillon O."/>
            <person name="Duret L."/>
            <person name="Noel B."/>
            <person name="Jubin C."/>
            <person name="Porcel B.M."/>
            <person name="Segurens B."/>
            <person name="Daubin V."/>
            <person name="Anthouard V."/>
            <person name="Aiach N."/>
            <person name="Arnaiz O."/>
            <person name="Billaut A."/>
            <person name="Beisson J."/>
            <person name="Blanc I."/>
            <person name="Bouhouche K."/>
            <person name="Camara F."/>
            <person name="Duharcourt S."/>
            <person name="Guigo R."/>
            <person name="Gogendeau D."/>
            <person name="Katinka M."/>
            <person name="Keller A.-M."/>
            <person name="Kissmehl R."/>
            <person name="Klotz C."/>
            <person name="Koll F."/>
            <person name="Le Moue A."/>
            <person name="Lepere C."/>
            <person name="Malinsky S."/>
            <person name="Nowacki M."/>
            <person name="Nowak J.K."/>
            <person name="Plattner H."/>
            <person name="Poulain J."/>
            <person name="Ruiz F."/>
            <person name="Serrano V."/>
            <person name="Zagulski M."/>
            <person name="Dessen P."/>
            <person name="Betermier M."/>
            <person name="Weissenbach J."/>
            <person name="Scarpelli C."/>
            <person name="Schachter V."/>
            <person name="Sperling L."/>
            <person name="Meyer E."/>
            <person name="Cohen J."/>
            <person name="Wincker P."/>
        </authorList>
    </citation>
    <scope>NUCLEOTIDE SEQUENCE [LARGE SCALE GENOMIC DNA]</scope>
    <source>
        <strain evidence="4 5">Stock d4-2</strain>
    </source>
</reference>
<dbReference type="EMBL" id="CT868241">
    <property type="protein sequence ID" value="CAK76509.1"/>
    <property type="molecule type" value="Genomic_DNA"/>
</dbReference>
<dbReference type="KEGG" id="ptm:GSPATT00012061001"/>
<dbReference type="OrthoDB" id="298012at2759"/>
<evidence type="ECO:0000256" key="1">
    <source>
        <dbReference type="SAM" id="Coils"/>
    </source>
</evidence>
<dbReference type="Gene3D" id="1.25.40.10">
    <property type="entry name" value="Tetratricopeptide repeat domain"/>
    <property type="match status" value="1"/>
</dbReference>
<organism evidence="4 5">
    <name type="scientific">Paramecium tetraurelia</name>
    <dbReference type="NCBI Taxonomy" id="5888"/>
    <lineage>
        <taxon>Eukaryota</taxon>
        <taxon>Sar</taxon>
        <taxon>Alveolata</taxon>
        <taxon>Ciliophora</taxon>
        <taxon>Intramacronucleata</taxon>
        <taxon>Oligohymenophorea</taxon>
        <taxon>Peniculida</taxon>
        <taxon>Parameciidae</taxon>
        <taxon>Paramecium</taxon>
    </lineage>
</organism>
<name>A0D0E2_PARTE</name>
<protein>
    <submittedName>
        <fullName evidence="4">Uncharacterized protein</fullName>
    </submittedName>
</protein>
<feature type="coiled-coil region" evidence="1">
    <location>
        <begin position="226"/>
        <end position="253"/>
    </location>
</feature>
<evidence type="ECO:0000256" key="3">
    <source>
        <dbReference type="SAM" id="Phobius"/>
    </source>
</evidence>
<dbReference type="RefSeq" id="XP_001443906.1">
    <property type="nucleotide sequence ID" value="XM_001443869.2"/>
</dbReference>
<keyword evidence="1" id="KW-0175">Coiled coil</keyword>
<dbReference type="InParanoid" id="A0D0E2"/>
<dbReference type="OMA" id="HKVMEAI"/>
<feature type="transmembrane region" description="Helical" evidence="3">
    <location>
        <begin position="619"/>
        <end position="636"/>
    </location>
</feature>